<dbReference type="InterPro" id="IPR001830">
    <property type="entry name" value="Glyco_trans_20"/>
</dbReference>
<organism evidence="3 4">
    <name type="scientific">Taphrina deformans (strain PYCC 5710 / ATCC 11124 / CBS 356.35 / IMI 108563 / JCM 9778 / NBRC 8474)</name>
    <name type="common">Peach leaf curl fungus</name>
    <name type="synonym">Lalaria deformans</name>
    <dbReference type="NCBI Taxonomy" id="1097556"/>
    <lineage>
        <taxon>Eukaryota</taxon>
        <taxon>Fungi</taxon>
        <taxon>Dikarya</taxon>
        <taxon>Ascomycota</taxon>
        <taxon>Taphrinomycotina</taxon>
        <taxon>Taphrinomycetes</taxon>
        <taxon>Taphrinales</taxon>
        <taxon>Taphrinaceae</taxon>
        <taxon>Taphrina</taxon>
    </lineage>
</organism>
<dbReference type="Gene3D" id="3.30.70.1020">
    <property type="entry name" value="Trehalose-6-phosphate phosphatase related protein, domain 2"/>
    <property type="match status" value="1"/>
</dbReference>
<dbReference type="EMBL" id="CAHR02000154">
    <property type="protein sequence ID" value="CCG83505.1"/>
    <property type="molecule type" value="Genomic_DNA"/>
</dbReference>
<evidence type="ECO:0000256" key="1">
    <source>
        <dbReference type="ARBA" id="ARBA00005409"/>
    </source>
</evidence>
<dbReference type="InterPro" id="IPR003337">
    <property type="entry name" value="Trehalose_PPase"/>
</dbReference>
<comment type="caution">
    <text evidence="3">The sequence shown here is derived from an EMBL/GenBank/DDBJ whole genome shotgun (WGS) entry which is preliminary data.</text>
</comment>
<dbReference type="GO" id="GO:0005946">
    <property type="term" value="C:alpha,alpha-trehalose-phosphate synthase complex (UDP-forming)"/>
    <property type="evidence" value="ECO:0007669"/>
    <property type="project" value="TreeGrafter"/>
</dbReference>
<sequence length="685" mass="77856">MAFSKRMLWPIFHYQIPDSPKTKIYEEQSYKYYEQLNQAFADRISSRYKRGDTIWINDYHLLLAPKMIRQRHPQAMIGLFLHIAFPSSEVFRCLEKRKQILDGMLASNLIGFQTADHCQHFKQTCSRLLYVETTDMGIQREHSFVNIIALPIGIDPGQLANDINVLGVKQLADTLSSRYQENGMKVIIGRDKLDHVKGVLHKVRAFGEFLRTNPDQQGRVVLIQFGSNAKQDHLLMAEIRDIVSKINSRYSIIALDYQPILLKPDVSYQEYLALITMADLFIVSSVREGMNLTCHEYVYCQQDRKNPLILSEFVGSAQLFQEGALIVNPFDYKKTAEAIQSALSMTLEEKTERWALLNGIVHKEDVIVAPPGGHWAEVFVGQIQRGYVDQMKKRSVDLPRLEPELFAQRFAHASRRLLLIDYEGTLLHWELNVGVIAGTGKIVDLLNVLTADTRNTVFITSERTPSELERTFRRVQNLGLIAENGGYIRSEKDGIWSNLTEPSSLKWKDSVREIVQYYKERTPGTFIEEQNNRIVFHYASAENMETAQRQVSEMHNHIMDSSAAQDVHALPLKNALVIEPSSITKASAAEVLLSHFSDINDIKLLACFGNDRSDEELFAWANGFSKRVKNQQDLLVLTVNVGIRNTEARMYVNSTFGVHGALNAWTAAAQAEDTRGTIQDLASTS</sequence>
<evidence type="ECO:0000256" key="2">
    <source>
        <dbReference type="ARBA" id="ARBA00006330"/>
    </source>
</evidence>
<dbReference type="InterPro" id="IPR023214">
    <property type="entry name" value="HAD_sf"/>
</dbReference>
<dbReference type="Pfam" id="PF02358">
    <property type="entry name" value="Trehalose_PPase"/>
    <property type="match status" value="1"/>
</dbReference>
<dbReference type="Proteomes" id="UP000013776">
    <property type="component" value="Unassembled WGS sequence"/>
</dbReference>
<name>R4XJI0_TAPDE</name>
<evidence type="ECO:0000313" key="3">
    <source>
        <dbReference type="EMBL" id="CCG83505.1"/>
    </source>
</evidence>
<comment type="similarity">
    <text evidence="1">In the N-terminal section; belongs to the glycosyltransferase 20 family.</text>
</comment>
<protein>
    <submittedName>
        <fullName evidence="3">Uncharacterized protein</fullName>
    </submittedName>
</protein>
<dbReference type="PANTHER" id="PTHR10788:SF15">
    <property type="entry name" value="TREHALOSE SYNTHASE COMPLEX REGULATORY SUBUNIT TPS3-RELATED"/>
    <property type="match status" value="1"/>
</dbReference>
<dbReference type="eggNOG" id="KOG1050">
    <property type="taxonomic scope" value="Eukaryota"/>
</dbReference>
<dbReference type="InterPro" id="IPR006379">
    <property type="entry name" value="HAD-SF_hydro_IIB"/>
</dbReference>
<evidence type="ECO:0000313" key="4">
    <source>
        <dbReference type="Proteomes" id="UP000013776"/>
    </source>
</evidence>
<dbReference type="VEuPathDB" id="FungiDB:TAPDE_003738"/>
<proteinExistence type="inferred from homology"/>
<dbReference type="InterPro" id="IPR036412">
    <property type="entry name" value="HAD-like_sf"/>
</dbReference>
<dbReference type="PANTHER" id="PTHR10788">
    <property type="entry name" value="TREHALOSE-6-PHOSPHATE SYNTHASE"/>
    <property type="match status" value="1"/>
</dbReference>
<dbReference type="GO" id="GO:0005992">
    <property type="term" value="P:trehalose biosynthetic process"/>
    <property type="evidence" value="ECO:0007669"/>
    <property type="project" value="InterPro"/>
</dbReference>
<gene>
    <name evidence="3" type="ORF">TAPDE_003738</name>
</gene>
<dbReference type="GO" id="GO:0004805">
    <property type="term" value="F:trehalose-phosphatase activity"/>
    <property type="evidence" value="ECO:0007669"/>
    <property type="project" value="TreeGrafter"/>
</dbReference>
<dbReference type="SUPFAM" id="SSF56784">
    <property type="entry name" value="HAD-like"/>
    <property type="match status" value="1"/>
</dbReference>
<dbReference type="CDD" id="cd03788">
    <property type="entry name" value="GT20_TPS"/>
    <property type="match status" value="1"/>
</dbReference>
<reference evidence="3 4" key="1">
    <citation type="journal article" date="2013" name="MBio">
        <title>Genome sequencing of the plant pathogen Taphrina deformans, the causal agent of peach leaf curl.</title>
        <authorList>
            <person name="Cisse O.H."/>
            <person name="Almeida J.M.G.C.F."/>
            <person name="Fonseca A."/>
            <person name="Kumar A.A."/>
            <person name="Salojaervi J."/>
            <person name="Overmyer K."/>
            <person name="Hauser P.M."/>
            <person name="Pagni M."/>
        </authorList>
    </citation>
    <scope>NUCLEOTIDE SEQUENCE [LARGE SCALE GENOMIC DNA]</scope>
    <source>
        <strain evidence="4">PYCC 5710 / ATCC 11124 / CBS 356.35 / IMI 108563 / JCM 9778 / NBRC 8474</strain>
    </source>
</reference>
<dbReference type="STRING" id="1097556.R4XJI0"/>
<dbReference type="AlphaFoldDB" id="R4XJI0"/>
<dbReference type="NCBIfam" id="TIGR01484">
    <property type="entry name" value="HAD-SF-IIB"/>
    <property type="match status" value="1"/>
</dbReference>
<dbReference type="Pfam" id="PF00982">
    <property type="entry name" value="Glyco_transf_20"/>
    <property type="match status" value="1"/>
</dbReference>
<dbReference type="OrthoDB" id="755951at2759"/>
<dbReference type="Gene3D" id="3.40.50.1000">
    <property type="entry name" value="HAD superfamily/HAD-like"/>
    <property type="match status" value="1"/>
</dbReference>
<dbReference type="SUPFAM" id="SSF53756">
    <property type="entry name" value="UDP-Glycosyltransferase/glycogen phosphorylase"/>
    <property type="match status" value="1"/>
</dbReference>
<keyword evidence="4" id="KW-1185">Reference proteome</keyword>
<dbReference type="Gene3D" id="3.40.50.2000">
    <property type="entry name" value="Glycogen Phosphorylase B"/>
    <property type="match status" value="2"/>
</dbReference>
<accession>R4XJI0</accession>
<dbReference type="GO" id="GO:0005829">
    <property type="term" value="C:cytosol"/>
    <property type="evidence" value="ECO:0007669"/>
    <property type="project" value="TreeGrafter"/>
</dbReference>
<dbReference type="GO" id="GO:0003825">
    <property type="term" value="F:alpha,alpha-trehalose-phosphate synthase (UDP-forming) activity"/>
    <property type="evidence" value="ECO:0007669"/>
    <property type="project" value="TreeGrafter"/>
</dbReference>
<comment type="similarity">
    <text evidence="2">In the C-terminal section; belongs to the trehalose phosphatase family.</text>
</comment>